<protein>
    <submittedName>
        <fullName evidence="2">Uncharacterized protein</fullName>
    </submittedName>
</protein>
<dbReference type="EMBL" id="ML738294">
    <property type="protein sequence ID" value="KAE8319467.1"/>
    <property type="molecule type" value="Genomic_DNA"/>
</dbReference>
<feature type="transmembrane region" description="Helical" evidence="1">
    <location>
        <begin position="23"/>
        <end position="44"/>
    </location>
</feature>
<keyword evidence="3" id="KW-1185">Reference proteome</keyword>
<keyword evidence="1" id="KW-0472">Membrane</keyword>
<proteinExistence type="predicted"/>
<gene>
    <name evidence="2" type="ORF">BDV41DRAFT_520056</name>
</gene>
<keyword evidence="1" id="KW-1133">Transmembrane helix</keyword>
<sequence length="52" mass="5868">MAILNIWHEQPCVIHGSGSSVSALARLCINVAFLFCIFHFYCYFYSCAVFCA</sequence>
<name>A0A5N6WF24_9EURO</name>
<evidence type="ECO:0000313" key="2">
    <source>
        <dbReference type="EMBL" id="KAE8319467.1"/>
    </source>
</evidence>
<dbReference type="AlphaFoldDB" id="A0A5N6WF24"/>
<dbReference type="Proteomes" id="UP000325433">
    <property type="component" value="Unassembled WGS sequence"/>
</dbReference>
<accession>A0A5N6WF24</accession>
<evidence type="ECO:0000313" key="3">
    <source>
        <dbReference type="Proteomes" id="UP000325433"/>
    </source>
</evidence>
<evidence type="ECO:0000256" key="1">
    <source>
        <dbReference type="SAM" id="Phobius"/>
    </source>
</evidence>
<reference evidence="3" key="1">
    <citation type="submission" date="2019-04" db="EMBL/GenBank/DDBJ databases">
        <title>Friends and foes A comparative genomics studyof 23 Aspergillus species from section Flavi.</title>
        <authorList>
            <consortium name="DOE Joint Genome Institute"/>
            <person name="Kjaerbolling I."/>
            <person name="Vesth T."/>
            <person name="Frisvad J.C."/>
            <person name="Nybo J.L."/>
            <person name="Theobald S."/>
            <person name="Kildgaard S."/>
            <person name="Isbrandt T."/>
            <person name="Kuo A."/>
            <person name="Sato A."/>
            <person name="Lyhne E.K."/>
            <person name="Kogle M.E."/>
            <person name="Wiebenga A."/>
            <person name="Kun R.S."/>
            <person name="Lubbers R.J."/>
            <person name="Makela M.R."/>
            <person name="Barry K."/>
            <person name="Chovatia M."/>
            <person name="Clum A."/>
            <person name="Daum C."/>
            <person name="Haridas S."/>
            <person name="He G."/>
            <person name="LaButti K."/>
            <person name="Lipzen A."/>
            <person name="Mondo S."/>
            <person name="Riley R."/>
            <person name="Salamov A."/>
            <person name="Simmons B.A."/>
            <person name="Magnuson J.K."/>
            <person name="Henrissat B."/>
            <person name="Mortensen U.H."/>
            <person name="Larsen T.O."/>
            <person name="Devries R.P."/>
            <person name="Grigoriev I.V."/>
            <person name="Machida M."/>
            <person name="Baker S.E."/>
            <person name="Andersen M.R."/>
        </authorList>
    </citation>
    <scope>NUCLEOTIDE SEQUENCE [LARGE SCALE GENOMIC DNA]</scope>
    <source>
        <strain evidence="3">CBS 130015</strain>
    </source>
</reference>
<keyword evidence="1" id="KW-0812">Transmembrane</keyword>
<organism evidence="2 3">
    <name type="scientific">Aspergillus transmontanensis</name>
    <dbReference type="NCBI Taxonomy" id="1034304"/>
    <lineage>
        <taxon>Eukaryota</taxon>
        <taxon>Fungi</taxon>
        <taxon>Dikarya</taxon>
        <taxon>Ascomycota</taxon>
        <taxon>Pezizomycotina</taxon>
        <taxon>Eurotiomycetes</taxon>
        <taxon>Eurotiomycetidae</taxon>
        <taxon>Eurotiales</taxon>
        <taxon>Aspergillaceae</taxon>
        <taxon>Aspergillus</taxon>
        <taxon>Aspergillus subgen. Circumdati</taxon>
    </lineage>
</organism>